<dbReference type="PANTHER" id="PTHR43774:SF1">
    <property type="entry name" value="PEPTIDE METHIONINE SULFOXIDE REDUCTASE MSRA 2"/>
    <property type="match status" value="1"/>
</dbReference>
<dbReference type="InterPro" id="IPR036509">
    <property type="entry name" value="Met_Sox_Rdtase_MsrA_sf"/>
</dbReference>
<dbReference type="Gene3D" id="3.30.1060.10">
    <property type="entry name" value="Peptide methionine sulphoxide reductase MsrA"/>
    <property type="match status" value="1"/>
</dbReference>
<organism evidence="6">
    <name type="scientific">marine sediment metagenome</name>
    <dbReference type="NCBI Taxonomy" id="412755"/>
    <lineage>
        <taxon>unclassified sequences</taxon>
        <taxon>metagenomes</taxon>
        <taxon>ecological metagenomes</taxon>
    </lineage>
</organism>
<dbReference type="NCBIfam" id="TIGR00401">
    <property type="entry name" value="msrA"/>
    <property type="match status" value="1"/>
</dbReference>
<dbReference type="SUPFAM" id="SSF51316">
    <property type="entry name" value="Mss4-like"/>
    <property type="match status" value="1"/>
</dbReference>
<keyword evidence="4" id="KW-0472">Membrane</keyword>
<dbReference type="InterPro" id="IPR002579">
    <property type="entry name" value="Met_Sox_Rdtase_MsrB_dom"/>
</dbReference>
<evidence type="ECO:0000256" key="2">
    <source>
        <dbReference type="ARBA" id="ARBA00023002"/>
    </source>
</evidence>
<feature type="domain" description="MsrB" evidence="5">
    <location>
        <begin position="224"/>
        <end position="346"/>
    </location>
</feature>
<evidence type="ECO:0000256" key="4">
    <source>
        <dbReference type="SAM" id="Phobius"/>
    </source>
</evidence>
<sequence length="362" mass="41426">MRNLLIYILIAGLGVVFMTGAMYAEDRTGYERAVFAGGCFWCMEPPYEKLDGVSDVISGYTGGHKDDPTYKEVSRGGTGHLEAVTIYYDPKVVSYDKLLDVFWRQVDPTDSGGQFVDRGESYKTAIFYVNETQKVLAEDSKRRLDASGRYDKPIVTPIVAAKTFYRAEEYHQDYYKKNPLRYKFYRFNSGRDQFLKRVWGSDPVIDMKKSKDKVSEGKYVIPSTAELRQKLTPIQFKVTQKDGTEPSYNNEYWDNKREGIYVDVVSGEPLFSSKDKYKSGTGWPSFTRPLVAENVVERDDRTLWMVRTEVRSRNGDSHLGHLFNDGPKPTGLRYCMNSASLRFVSAADLQNEGYGKFAKLFK</sequence>
<dbReference type="SUPFAM" id="SSF55068">
    <property type="entry name" value="Peptide methionine sulfoxide reductase"/>
    <property type="match status" value="1"/>
</dbReference>
<dbReference type="PROSITE" id="PS51790">
    <property type="entry name" value="MSRB"/>
    <property type="match status" value="1"/>
</dbReference>
<proteinExistence type="inferred from homology"/>
<dbReference type="GO" id="GO:0008113">
    <property type="term" value="F:peptide-methionine (S)-S-oxide reductase activity"/>
    <property type="evidence" value="ECO:0007669"/>
    <property type="project" value="UniProtKB-EC"/>
</dbReference>
<name>A0A0F9GC70_9ZZZZ</name>
<evidence type="ECO:0000256" key="3">
    <source>
        <dbReference type="ARBA" id="ARBA00023268"/>
    </source>
</evidence>
<reference evidence="6" key="1">
    <citation type="journal article" date="2015" name="Nature">
        <title>Complex archaea that bridge the gap between prokaryotes and eukaryotes.</title>
        <authorList>
            <person name="Spang A."/>
            <person name="Saw J.H."/>
            <person name="Jorgensen S.L."/>
            <person name="Zaremba-Niedzwiedzka K."/>
            <person name="Martijn J."/>
            <person name="Lind A.E."/>
            <person name="van Eijk R."/>
            <person name="Schleper C."/>
            <person name="Guy L."/>
            <person name="Ettema T.J."/>
        </authorList>
    </citation>
    <scope>NUCLEOTIDE SEQUENCE</scope>
</reference>
<evidence type="ECO:0000313" key="6">
    <source>
        <dbReference type="EMBL" id="KKL88126.1"/>
    </source>
</evidence>
<dbReference type="AlphaFoldDB" id="A0A0F9GC70"/>
<evidence type="ECO:0000256" key="1">
    <source>
        <dbReference type="ARBA" id="ARBA00012502"/>
    </source>
</evidence>
<dbReference type="NCBIfam" id="TIGR00357">
    <property type="entry name" value="peptide-methionine (R)-S-oxide reductase MsrB"/>
    <property type="match status" value="1"/>
</dbReference>
<dbReference type="FunFam" id="2.170.150.20:FF:000003">
    <property type="entry name" value="Peptide methionine sulfoxide reductase MsrB"/>
    <property type="match status" value="1"/>
</dbReference>
<gene>
    <name evidence="6" type="ORF">LCGC14_1927830</name>
</gene>
<protein>
    <recommendedName>
        <fullName evidence="1">peptide-methionine (S)-S-oxide reductase</fullName>
        <ecNumber evidence="1">1.8.4.11</ecNumber>
    </recommendedName>
</protein>
<dbReference type="InterPro" id="IPR011057">
    <property type="entry name" value="Mss4-like_sf"/>
</dbReference>
<dbReference type="EC" id="1.8.4.11" evidence="1"/>
<dbReference type="Gene3D" id="2.170.150.20">
    <property type="entry name" value="Peptide methionine sulfoxide reductase"/>
    <property type="match status" value="1"/>
</dbReference>
<dbReference type="HAMAP" id="MF_01401">
    <property type="entry name" value="MsrA"/>
    <property type="match status" value="1"/>
</dbReference>
<keyword evidence="4" id="KW-0812">Transmembrane</keyword>
<keyword evidence="3" id="KW-0511">Multifunctional enzyme</keyword>
<dbReference type="PANTHER" id="PTHR43774">
    <property type="entry name" value="PEPTIDE METHIONINE SULFOXIDE REDUCTASE"/>
    <property type="match status" value="1"/>
</dbReference>
<accession>A0A0F9GC70</accession>
<keyword evidence="4" id="KW-1133">Transmembrane helix</keyword>
<dbReference type="InterPro" id="IPR002569">
    <property type="entry name" value="Met_Sox_Rdtase_MsrA_dom"/>
</dbReference>
<dbReference type="Pfam" id="PF01625">
    <property type="entry name" value="PMSR"/>
    <property type="match status" value="1"/>
</dbReference>
<dbReference type="Pfam" id="PF01641">
    <property type="entry name" value="SelR"/>
    <property type="match status" value="1"/>
</dbReference>
<keyword evidence="2" id="KW-0560">Oxidoreductase</keyword>
<comment type="caution">
    <text evidence="6">The sequence shown here is derived from an EMBL/GenBank/DDBJ whole genome shotgun (WGS) entry which is preliminary data.</text>
</comment>
<feature type="transmembrane region" description="Helical" evidence="4">
    <location>
        <begin position="6"/>
        <end position="24"/>
    </location>
</feature>
<dbReference type="EMBL" id="LAZR01020654">
    <property type="protein sequence ID" value="KKL88126.1"/>
    <property type="molecule type" value="Genomic_DNA"/>
</dbReference>
<dbReference type="GO" id="GO:0033743">
    <property type="term" value="F:peptide-methionine (R)-S-oxide reductase activity"/>
    <property type="evidence" value="ECO:0007669"/>
    <property type="project" value="InterPro"/>
</dbReference>
<evidence type="ECO:0000259" key="5">
    <source>
        <dbReference type="PROSITE" id="PS51790"/>
    </source>
</evidence>